<dbReference type="Proteomes" id="UP000236161">
    <property type="component" value="Unassembled WGS sequence"/>
</dbReference>
<keyword evidence="3" id="KW-1185">Reference proteome</keyword>
<evidence type="ECO:0000313" key="2">
    <source>
        <dbReference type="EMBL" id="PKA59843.1"/>
    </source>
</evidence>
<dbReference type="EMBL" id="KZ451943">
    <property type="protein sequence ID" value="PKA59843.1"/>
    <property type="molecule type" value="Genomic_DNA"/>
</dbReference>
<protein>
    <submittedName>
        <fullName evidence="2">Uncharacterized protein</fullName>
    </submittedName>
</protein>
<evidence type="ECO:0000313" key="3">
    <source>
        <dbReference type="Proteomes" id="UP000236161"/>
    </source>
</evidence>
<feature type="chain" id="PRO_5014180511" evidence="1">
    <location>
        <begin position="25"/>
        <end position="150"/>
    </location>
</feature>
<organism evidence="2 3">
    <name type="scientific">Apostasia shenzhenica</name>
    <dbReference type="NCBI Taxonomy" id="1088818"/>
    <lineage>
        <taxon>Eukaryota</taxon>
        <taxon>Viridiplantae</taxon>
        <taxon>Streptophyta</taxon>
        <taxon>Embryophyta</taxon>
        <taxon>Tracheophyta</taxon>
        <taxon>Spermatophyta</taxon>
        <taxon>Magnoliopsida</taxon>
        <taxon>Liliopsida</taxon>
        <taxon>Asparagales</taxon>
        <taxon>Orchidaceae</taxon>
        <taxon>Apostasioideae</taxon>
        <taxon>Apostasia</taxon>
    </lineage>
</organism>
<proteinExistence type="predicted"/>
<accession>A0A2I0AWB4</accession>
<gene>
    <name evidence="2" type="ORF">AXF42_Ash015901</name>
</gene>
<sequence>MSSSGHLLLSHAVVLLLCATTGTAVLPFVKNLHPYHKWSSLTGNNRHKDIARAEAACMVAAAMWNTRHAFRTKIVVSQILGVWEMVGGGMSSIRVQVEVLVTADIGTFIDVRTATADMYFSIAHNLPLIFQNVQQSGSFYAFPLLYHRRA</sequence>
<dbReference type="AlphaFoldDB" id="A0A2I0AWB4"/>
<evidence type="ECO:0000256" key="1">
    <source>
        <dbReference type="SAM" id="SignalP"/>
    </source>
</evidence>
<name>A0A2I0AWB4_9ASPA</name>
<keyword evidence="1" id="KW-0732">Signal</keyword>
<reference evidence="2 3" key="1">
    <citation type="journal article" date="2017" name="Nature">
        <title>The Apostasia genome and the evolution of orchids.</title>
        <authorList>
            <person name="Zhang G.Q."/>
            <person name="Liu K.W."/>
            <person name="Li Z."/>
            <person name="Lohaus R."/>
            <person name="Hsiao Y.Y."/>
            <person name="Niu S.C."/>
            <person name="Wang J.Y."/>
            <person name="Lin Y.C."/>
            <person name="Xu Q."/>
            <person name="Chen L.J."/>
            <person name="Yoshida K."/>
            <person name="Fujiwara S."/>
            <person name="Wang Z.W."/>
            <person name="Zhang Y.Q."/>
            <person name="Mitsuda N."/>
            <person name="Wang M."/>
            <person name="Liu G.H."/>
            <person name="Pecoraro L."/>
            <person name="Huang H.X."/>
            <person name="Xiao X.J."/>
            <person name="Lin M."/>
            <person name="Wu X.Y."/>
            <person name="Wu W.L."/>
            <person name="Chen Y.Y."/>
            <person name="Chang S.B."/>
            <person name="Sakamoto S."/>
            <person name="Ohme-Takagi M."/>
            <person name="Yagi M."/>
            <person name="Zeng S.J."/>
            <person name="Shen C.Y."/>
            <person name="Yeh C.M."/>
            <person name="Luo Y.B."/>
            <person name="Tsai W.C."/>
            <person name="Van de Peer Y."/>
            <person name="Liu Z.J."/>
        </authorList>
    </citation>
    <scope>NUCLEOTIDE SEQUENCE [LARGE SCALE GENOMIC DNA]</scope>
    <source>
        <strain evidence="3">cv. Shenzhen</strain>
        <tissue evidence="2">Stem</tissue>
    </source>
</reference>
<feature type="signal peptide" evidence="1">
    <location>
        <begin position="1"/>
        <end position="24"/>
    </location>
</feature>